<organism evidence="1 2">
    <name type="scientific">Kingdonia uniflora</name>
    <dbReference type="NCBI Taxonomy" id="39325"/>
    <lineage>
        <taxon>Eukaryota</taxon>
        <taxon>Viridiplantae</taxon>
        <taxon>Streptophyta</taxon>
        <taxon>Embryophyta</taxon>
        <taxon>Tracheophyta</taxon>
        <taxon>Spermatophyta</taxon>
        <taxon>Magnoliopsida</taxon>
        <taxon>Ranunculales</taxon>
        <taxon>Circaeasteraceae</taxon>
        <taxon>Kingdonia</taxon>
    </lineage>
</organism>
<dbReference type="EMBL" id="JACGCM010000377">
    <property type="protein sequence ID" value="KAF6172810.1"/>
    <property type="molecule type" value="Genomic_DNA"/>
</dbReference>
<dbReference type="Proteomes" id="UP000541444">
    <property type="component" value="Unassembled WGS sequence"/>
</dbReference>
<name>A0A7J7P0F7_9MAGN</name>
<dbReference type="PANTHER" id="PTHR42648">
    <property type="entry name" value="TRANSPOSASE, PUTATIVE-RELATED"/>
    <property type="match status" value="1"/>
</dbReference>
<protein>
    <submittedName>
        <fullName evidence="1">Uncharacterized protein</fullName>
    </submittedName>
</protein>
<dbReference type="AlphaFoldDB" id="A0A7J7P0F7"/>
<sequence length="390" mass="45005">MVQYVSSMARNIFSSHLLDLGFLATFGDDAFEIMKEAIALAWDKRQDTYSGTCNINDEIIGVVNSMVDSRAWHEKLGHVSIWMKALFSRRILDKLKLIDLFFCEDIVLVKQKKVGFPRKRKKLNLGSNHLCDDVWEPTRVSSNGGFHGFVTFIDDSARELGVHFLKNETDWFDVFARWKAWVEIEMGSRLKCLGSNSDGDQFCCDEFVIDKASNRIERLEKIPIIPREFGMAETGIGDNYKVRSWASGSLSWMMMRWDLNRHIGLETGVCLAMECDMSLDRGMSKSLMIWLLMYAIVNMRPEFSHEVGAISTPLLRKEAVVHFLNFHEHIVATWRALLLPGLQESEEAEYEVIVDIIFKENLVFGQREVFFNERLIATKIKYPWILLCFA</sequence>
<evidence type="ECO:0000313" key="2">
    <source>
        <dbReference type="Proteomes" id="UP000541444"/>
    </source>
</evidence>
<evidence type="ECO:0000313" key="1">
    <source>
        <dbReference type="EMBL" id="KAF6172810.1"/>
    </source>
</evidence>
<comment type="caution">
    <text evidence="1">The sequence shown here is derived from an EMBL/GenBank/DDBJ whole genome shotgun (WGS) entry which is preliminary data.</text>
</comment>
<proteinExistence type="predicted"/>
<dbReference type="PANTHER" id="PTHR42648:SF28">
    <property type="entry name" value="TRANSPOSON-ENCODED PROTEIN WITH RIBONUCLEASE H-LIKE AND RETROVIRUS ZINC FINGER-LIKE DOMAINS"/>
    <property type="match status" value="1"/>
</dbReference>
<gene>
    <name evidence="1" type="ORF">GIB67_034662</name>
</gene>
<keyword evidence="2" id="KW-1185">Reference proteome</keyword>
<dbReference type="OrthoDB" id="6776856at2759"/>
<dbReference type="InterPro" id="IPR039537">
    <property type="entry name" value="Retrotran_Ty1/copia-like"/>
</dbReference>
<reference evidence="1 2" key="1">
    <citation type="journal article" date="2020" name="IScience">
        <title>Genome Sequencing of the Endangered Kingdonia uniflora (Circaeasteraceae, Ranunculales) Reveals Potential Mechanisms of Evolutionary Specialization.</title>
        <authorList>
            <person name="Sun Y."/>
            <person name="Deng T."/>
            <person name="Zhang A."/>
            <person name="Moore M.J."/>
            <person name="Landis J.B."/>
            <person name="Lin N."/>
            <person name="Zhang H."/>
            <person name="Zhang X."/>
            <person name="Huang J."/>
            <person name="Zhang X."/>
            <person name="Sun H."/>
            <person name="Wang H."/>
        </authorList>
    </citation>
    <scope>NUCLEOTIDE SEQUENCE [LARGE SCALE GENOMIC DNA]</scope>
    <source>
        <strain evidence="1">TB1705</strain>
        <tissue evidence="1">Leaf</tissue>
    </source>
</reference>
<accession>A0A7J7P0F7</accession>